<comment type="catalytic activity">
    <reaction evidence="6">
        <text>a 2'-deoxyadenosine in DNA + S-adenosyl-L-methionine = an N(6)-methyl-2'-deoxyadenosine in DNA + S-adenosyl-L-homocysteine + H(+)</text>
        <dbReference type="Rhea" id="RHEA:15197"/>
        <dbReference type="Rhea" id="RHEA-COMP:12418"/>
        <dbReference type="Rhea" id="RHEA-COMP:12419"/>
        <dbReference type="ChEBI" id="CHEBI:15378"/>
        <dbReference type="ChEBI" id="CHEBI:57856"/>
        <dbReference type="ChEBI" id="CHEBI:59789"/>
        <dbReference type="ChEBI" id="CHEBI:90615"/>
        <dbReference type="ChEBI" id="CHEBI:90616"/>
        <dbReference type="EC" id="2.1.1.72"/>
    </reaction>
</comment>
<gene>
    <name evidence="8" type="ORF">G9272_30455</name>
</gene>
<organism evidence="8 9">
    <name type="scientific">Streptomyces asoensis</name>
    <dbReference type="NCBI Taxonomy" id="249586"/>
    <lineage>
        <taxon>Bacteria</taxon>
        <taxon>Bacillati</taxon>
        <taxon>Actinomycetota</taxon>
        <taxon>Actinomycetes</taxon>
        <taxon>Kitasatosporales</taxon>
        <taxon>Streptomycetaceae</taxon>
        <taxon>Streptomyces</taxon>
    </lineage>
</organism>
<dbReference type="CDD" id="cd02440">
    <property type="entry name" value="AdoMet_MTases"/>
    <property type="match status" value="1"/>
</dbReference>
<dbReference type="PRINTS" id="PR00507">
    <property type="entry name" value="N12N6MTFRASE"/>
</dbReference>
<dbReference type="Pfam" id="PF07669">
    <property type="entry name" value="Eco57I"/>
    <property type="match status" value="1"/>
</dbReference>
<evidence type="ECO:0000313" key="9">
    <source>
        <dbReference type="Proteomes" id="UP000502665"/>
    </source>
</evidence>
<evidence type="ECO:0000256" key="5">
    <source>
        <dbReference type="ARBA" id="ARBA00022691"/>
    </source>
</evidence>
<dbReference type="EMBL" id="CP049838">
    <property type="protein sequence ID" value="QJT04070.1"/>
    <property type="molecule type" value="Genomic_DNA"/>
</dbReference>
<dbReference type="InterPro" id="IPR050953">
    <property type="entry name" value="N4_N6_ade-DNA_methylase"/>
</dbReference>
<dbReference type="SUPFAM" id="SSF53335">
    <property type="entry name" value="S-adenosyl-L-methionine-dependent methyltransferases"/>
    <property type="match status" value="1"/>
</dbReference>
<dbReference type="Proteomes" id="UP000502665">
    <property type="component" value="Chromosome"/>
</dbReference>
<accession>A0A6M4WU79</accession>
<dbReference type="GO" id="GO:0032259">
    <property type="term" value="P:methylation"/>
    <property type="evidence" value="ECO:0007669"/>
    <property type="project" value="UniProtKB-KW"/>
</dbReference>
<evidence type="ECO:0000313" key="8">
    <source>
        <dbReference type="EMBL" id="QJT04070.1"/>
    </source>
</evidence>
<keyword evidence="4" id="KW-0808">Transferase</keyword>
<dbReference type="InterPro" id="IPR029063">
    <property type="entry name" value="SAM-dependent_MTases_sf"/>
</dbReference>
<evidence type="ECO:0000256" key="2">
    <source>
        <dbReference type="ARBA" id="ARBA00011900"/>
    </source>
</evidence>
<keyword evidence="5" id="KW-0949">S-adenosyl-L-methionine</keyword>
<dbReference type="RefSeq" id="WP_171399451.1">
    <property type="nucleotide sequence ID" value="NZ_CP049838.1"/>
</dbReference>
<dbReference type="EC" id="2.1.1.72" evidence="2"/>
<feature type="domain" description="Type II methyltransferase M.TaqI-like" evidence="7">
    <location>
        <begin position="123"/>
        <end position="220"/>
    </location>
</feature>
<reference evidence="8" key="1">
    <citation type="submission" date="2020-03" db="EMBL/GenBank/DDBJ databases">
        <title>Molecular networking-based the target discovery of potent antiproliferative macrolactams: 5/6/7/16 polycyclic ansamycins and glycosylated trienomycin from Streptomyces cacaoi subsp. asoensis.</title>
        <authorList>
            <person name="Liu L.-L."/>
        </authorList>
    </citation>
    <scope>NUCLEOTIDE SEQUENCE [LARGE SCALE GENOMIC DNA]</scope>
    <source>
        <strain evidence="8">H2S5</strain>
    </source>
</reference>
<evidence type="ECO:0000256" key="4">
    <source>
        <dbReference type="ARBA" id="ARBA00022679"/>
    </source>
</evidence>
<dbReference type="InterPro" id="IPR002052">
    <property type="entry name" value="DNA_methylase_N6_adenine_CS"/>
</dbReference>
<dbReference type="GO" id="GO:0003676">
    <property type="term" value="F:nucleic acid binding"/>
    <property type="evidence" value="ECO:0007669"/>
    <property type="project" value="InterPro"/>
</dbReference>
<evidence type="ECO:0000259" key="7">
    <source>
        <dbReference type="Pfam" id="PF07669"/>
    </source>
</evidence>
<evidence type="ECO:0000256" key="1">
    <source>
        <dbReference type="ARBA" id="ARBA00006594"/>
    </source>
</evidence>
<keyword evidence="9" id="KW-1185">Reference proteome</keyword>
<dbReference type="GO" id="GO:0009007">
    <property type="term" value="F:site-specific DNA-methyltransferase (adenine-specific) activity"/>
    <property type="evidence" value="ECO:0007669"/>
    <property type="project" value="UniProtKB-EC"/>
</dbReference>
<dbReference type="PANTHER" id="PTHR33841:SF5">
    <property type="entry name" value="DNA METHYLASE (MODIFICATION METHYLASE) (METHYLTRANSFERASE)-RELATED"/>
    <property type="match status" value="1"/>
</dbReference>
<dbReference type="PROSITE" id="PS00092">
    <property type="entry name" value="N6_MTASE"/>
    <property type="match status" value="1"/>
</dbReference>
<dbReference type="REBASE" id="402424">
    <property type="entry name" value="M.ScaH255ORF30455P"/>
</dbReference>
<dbReference type="AlphaFoldDB" id="A0A6M4WU79"/>
<dbReference type="Gene3D" id="3.40.50.150">
    <property type="entry name" value="Vaccinia Virus protein VP39"/>
    <property type="match status" value="1"/>
</dbReference>
<dbReference type="PANTHER" id="PTHR33841">
    <property type="entry name" value="DNA METHYLTRANSFERASE YEEA-RELATED"/>
    <property type="match status" value="1"/>
</dbReference>
<protein>
    <recommendedName>
        <fullName evidence="2">site-specific DNA-methyltransferase (adenine-specific)</fullName>
        <ecNumber evidence="2">2.1.1.72</ecNumber>
    </recommendedName>
</protein>
<comment type="similarity">
    <text evidence="1">Belongs to the N(4)/N(6)-methyltransferase family.</text>
</comment>
<dbReference type="InterPro" id="IPR011639">
    <property type="entry name" value="MethylTrfase_TaqI-like_dom"/>
</dbReference>
<keyword evidence="3 8" id="KW-0489">Methyltransferase</keyword>
<sequence>MKLIENTEARRVEALSVLDPRTQAALGQFFTPAPAADLIASMPRLETLSHTVRVLDPGAGVGSLTAALVTRLHEDRPELDVHVVAVETDPQVMPYLRATLEECRATYGTTFDLVQGDYLTDDDAFIDGPFDLVVANPPYGKLAAGSLHRTVIAQHLVDASNIYTAFWARATATLAPGGQISIIVPRSWANGTYHRAFRQWMLDRTSLDVLHVFESRNTVFADTGVLQENVIVVGTRGDQQPQVVLSASIAHDDAPLRRTVPFDAVVLPGDRERFVRFDDSAVVPPAVSFTLADLGLGVSTGKVVDFRNREYLTEDLSADSVVPMVYQANVRGGEIEWPQRPAKKPQGFSPTTEAASKLLLPEGHYVVIKRFSAKEEKRRVVAGVWKHDGPVALDNKTNYLHEKKGPIDPQLAHGLMLWLNSSMLDAIFRTFSGHTQVNAGDVKTLPFPSRDDLVRLAQNAPEWLPEQAKLDALVADLFPAVVGSAE</sequence>
<dbReference type="GO" id="GO:0006304">
    <property type="term" value="P:DNA modification"/>
    <property type="evidence" value="ECO:0007669"/>
    <property type="project" value="InterPro"/>
</dbReference>
<proteinExistence type="inferred from homology"/>
<name>A0A6M4WU79_9ACTN</name>
<evidence type="ECO:0000256" key="6">
    <source>
        <dbReference type="ARBA" id="ARBA00047942"/>
    </source>
</evidence>
<evidence type="ECO:0000256" key="3">
    <source>
        <dbReference type="ARBA" id="ARBA00022603"/>
    </source>
</evidence>